<dbReference type="EMBL" id="MBFT01000089">
    <property type="protein sequence ID" value="PVU98135.1"/>
    <property type="molecule type" value="Genomic_DNA"/>
</dbReference>
<name>A0A2T9Z0K0_9FUNG</name>
<feature type="region of interest" description="Disordered" evidence="5">
    <location>
        <begin position="332"/>
        <end position="359"/>
    </location>
</feature>
<comment type="subcellular location">
    <subcellularLocation>
        <location evidence="1">Nucleus</location>
    </subcellularLocation>
</comment>
<feature type="domain" description="G-patch" evidence="6">
    <location>
        <begin position="397"/>
        <end position="464"/>
    </location>
</feature>
<dbReference type="GO" id="GO:0008380">
    <property type="term" value="P:RNA splicing"/>
    <property type="evidence" value="ECO:0007669"/>
    <property type="project" value="UniProtKB-KW"/>
</dbReference>
<dbReference type="AlphaFoldDB" id="A0A2T9Z0K0"/>
<sequence length="468" mass="52827">MIVPRDTLNKLPSICILNRGNNTTDSATHSFNDTQIQSKNIVDSSQKSLQSNILTQNSVHPHQANIGKDLNSSNINENILHQPEHPPIMPPFTHHPQPGFIHQIPPLQHGVPQPYFPLPRPPPLPLHHLGQIHPPPNFPSPPNILPLGIQQPQHLPRPPGIPVYPQTQNLYQIPPLPLPHHSFQNFQVQPQLDSGINVGNSGNFLESQIQGNLAVMSDQHVYRDGINVGKRYFELPAGVMMYVMKKEGIKRKYDAVSVEKVEDPKILDEIKESGDTAELEDALERYSLGIRQIFKEGEFDYEKEEENKQEKIALDHNGWEVGFSEYLKLDGISTSEDEETSSEDSESDSSKEFETEKDNKKAVGIPYDYGLSKTENSINDLENELAKPMDINKSIPGNNKGFKLLQKMGWQQGQSLGQTFEGISEPITHKSQVLSEQNNENENNSDLYSTYRKQMSKGYGKTFRTKKQ</sequence>
<dbReference type="Proteomes" id="UP000245699">
    <property type="component" value="Unassembled WGS sequence"/>
</dbReference>
<dbReference type="OrthoDB" id="4822at2759"/>
<dbReference type="PANTHER" id="PTHR23340:SF0">
    <property type="entry name" value="SURP AND G-PATCH DOMAIN-CONTAINING PROTEIN 1 ISOFORM X1"/>
    <property type="match status" value="1"/>
</dbReference>
<keyword evidence="3" id="KW-0508">mRNA splicing</keyword>
<accession>A0A2T9Z0K0</accession>
<dbReference type="GO" id="GO:0006397">
    <property type="term" value="P:mRNA processing"/>
    <property type="evidence" value="ECO:0007669"/>
    <property type="project" value="UniProtKB-KW"/>
</dbReference>
<keyword evidence="2" id="KW-0507">mRNA processing</keyword>
<protein>
    <recommendedName>
        <fullName evidence="6">G-patch domain-containing protein</fullName>
    </recommendedName>
</protein>
<dbReference type="PROSITE" id="PS50174">
    <property type="entry name" value="G_PATCH"/>
    <property type="match status" value="1"/>
</dbReference>
<dbReference type="SMART" id="SM00443">
    <property type="entry name" value="G_patch"/>
    <property type="match status" value="1"/>
</dbReference>
<evidence type="ECO:0000259" key="6">
    <source>
        <dbReference type="PROSITE" id="PS50174"/>
    </source>
</evidence>
<dbReference type="InterPro" id="IPR040169">
    <property type="entry name" value="SUGP1/2"/>
</dbReference>
<organism evidence="7 8">
    <name type="scientific">Furculomyces boomerangus</name>
    <dbReference type="NCBI Taxonomy" id="61424"/>
    <lineage>
        <taxon>Eukaryota</taxon>
        <taxon>Fungi</taxon>
        <taxon>Fungi incertae sedis</taxon>
        <taxon>Zoopagomycota</taxon>
        <taxon>Kickxellomycotina</taxon>
        <taxon>Harpellomycetes</taxon>
        <taxon>Harpellales</taxon>
        <taxon>Harpellaceae</taxon>
        <taxon>Furculomyces</taxon>
    </lineage>
</organism>
<dbReference type="STRING" id="61424.A0A2T9Z0K0"/>
<dbReference type="InterPro" id="IPR000467">
    <property type="entry name" value="G_patch_dom"/>
</dbReference>
<evidence type="ECO:0000256" key="1">
    <source>
        <dbReference type="ARBA" id="ARBA00004123"/>
    </source>
</evidence>
<proteinExistence type="predicted"/>
<evidence type="ECO:0000313" key="7">
    <source>
        <dbReference type="EMBL" id="PVU98135.1"/>
    </source>
</evidence>
<feature type="compositionally biased region" description="Acidic residues" evidence="5">
    <location>
        <begin position="335"/>
        <end position="347"/>
    </location>
</feature>
<evidence type="ECO:0000256" key="5">
    <source>
        <dbReference type="SAM" id="MobiDB-lite"/>
    </source>
</evidence>
<keyword evidence="8" id="KW-1185">Reference proteome</keyword>
<dbReference type="PANTHER" id="PTHR23340">
    <property type="entry name" value="ARGININE/SERINE RICH SPLICING FACTOR SF4/14"/>
    <property type="match status" value="1"/>
</dbReference>
<feature type="region of interest" description="Disordered" evidence="5">
    <location>
        <begin position="431"/>
        <end position="468"/>
    </location>
</feature>
<dbReference type="GO" id="GO:0003723">
    <property type="term" value="F:RNA binding"/>
    <property type="evidence" value="ECO:0007669"/>
    <property type="project" value="TreeGrafter"/>
</dbReference>
<evidence type="ECO:0000313" key="8">
    <source>
        <dbReference type="Proteomes" id="UP000245699"/>
    </source>
</evidence>
<dbReference type="Pfam" id="PF01585">
    <property type="entry name" value="G-patch"/>
    <property type="match status" value="1"/>
</dbReference>
<comment type="caution">
    <text evidence="7">The sequence shown here is derived from an EMBL/GenBank/DDBJ whole genome shotgun (WGS) entry which is preliminary data.</text>
</comment>
<evidence type="ECO:0000256" key="2">
    <source>
        <dbReference type="ARBA" id="ARBA00022664"/>
    </source>
</evidence>
<evidence type="ECO:0000256" key="3">
    <source>
        <dbReference type="ARBA" id="ARBA00023187"/>
    </source>
</evidence>
<reference evidence="7 8" key="1">
    <citation type="journal article" date="2018" name="MBio">
        <title>Comparative Genomics Reveals the Core Gene Toolbox for the Fungus-Insect Symbiosis.</title>
        <authorList>
            <person name="Wang Y."/>
            <person name="Stata M."/>
            <person name="Wang W."/>
            <person name="Stajich J.E."/>
            <person name="White M.M."/>
            <person name="Moncalvo J.M."/>
        </authorList>
    </citation>
    <scope>NUCLEOTIDE SEQUENCE [LARGE SCALE GENOMIC DNA]</scope>
    <source>
        <strain evidence="7 8">AUS-77-4</strain>
    </source>
</reference>
<feature type="compositionally biased region" description="Basic and acidic residues" evidence="5">
    <location>
        <begin position="348"/>
        <end position="359"/>
    </location>
</feature>
<gene>
    <name evidence="7" type="ORF">BB559_001776</name>
</gene>
<keyword evidence="4" id="KW-0539">Nucleus</keyword>
<evidence type="ECO:0000256" key="4">
    <source>
        <dbReference type="ARBA" id="ARBA00023242"/>
    </source>
</evidence>
<dbReference type="GO" id="GO:0005654">
    <property type="term" value="C:nucleoplasm"/>
    <property type="evidence" value="ECO:0007669"/>
    <property type="project" value="TreeGrafter"/>
</dbReference>